<accession>A0A6J4SFG4</accession>
<proteinExistence type="predicted"/>
<reference evidence="2" key="1">
    <citation type="submission" date="2020-02" db="EMBL/GenBank/DDBJ databases">
        <authorList>
            <person name="Meier V. D."/>
        </authorList>
    </citation>
    <scope>NUCLEOTIDE SEQUENCE</scope>
    <source>
        <strain evidence="2">AVDCRST_MAG38</strain>
    </source>
</reference>
<gene>
    <name evidence="2" type="ORF">AVDCRST_MAG38-2839</name>
</gene>
<protein>
    <submittedName>
        <fullName evidence="2">Uncharacterized protein</fullName>
    </submittedName>
</protein>
<evidence type="ECO:0000256" key="1">
    <source>
        <dbReference type="SAM" id="MobiDB-lite"/>
    </source>
</evidence>
<name>A0A6J4SFG4_9ACTN</name>
<evidence type="ECO:0000313" key="2">
    <source>
        <dbReference type="EMBL" id="CAA9494450.1"/>
    </source>
</evidence>
<sequence length="63" mass="6698">MPQQPMTSGARAGRGSTTAQHMTHARTHHTTPSRTRDAGALAPLAGRWRDSALARASLVDYSA</sequence>
<dbReference type="AlphaFoldDB" id="A0A6J4SFG4"/>
<feature type="region of interest" description="Disordered" evidence="1">
    <location>
        <begin position="1"/>
        <end position="40"/>
    </location>
</feature>
<dbReference type="EMBL" id="CADCVJ010000229">
    <property type="protein sequence ID" value="CAA9494450.1"/>
    <property type="molecule type" value="Genomic_DNA"/>
</dbReference>
<organism evidence="2">
    <name type="scientific">uncultured Solirubrobacteraceae bacterium</name>
    <dbReference type="NCBI Taxonomy" id="1162706"/>
    <lineage>
        <taxon>Bacteria</taxon>
        <taxon>Bacillati</taxon>
        <taxon>Actinomycetota</taxon>
        <taxon>Thermoleophilia</taxon>
        <taxon>Solirubrobacterales</taxon>
        <taxon>Solirubrobacteraceae</taxon>
        <taxon>environmental samples</taxon>
    </lineage>
</organism>